<keyword evidence="5" id="KW-0175">Coiled coil</keyword>
<feature type="domain" description="Zinc finger DksA/TraR C4-type" evidence="6">
    <location>
        <begin position="77"/>
        <end position="109"/>
    </location>
</feature>
<feature type="coiled-coil region" evidence="5">
    <location>
        <begin position="1"/>
        <end position="28"/>
    </location>
</feature>
<dbReference type="Pfam" id="PF21173">
    <property type="entry name" value="DksA-like_N"/>
    <property type="match status" value="1"/>
</dbReference>
<dbReference type="EMBL" id="CP157743">
    <property type="protein sequence ID" value="XBS21164.1"/>
    <property type="molecule type" value="Genomic_DNA"/>
</dbReference>
<dbReference type="InterPro" id="IPR037187">
    <property type="entry name" value="DnaK_N"/>
</dbReference>
<dbReference type="SUPFAM" id="SSF57716">
    <property type="entry name" value="Glucocorticoid receptor-like (DNA-binding domain)"/>
    <property type="match status" value="1"/>
</dbReference>
<proteinExistence type="predicted"/>
<evidence type="ECO:0000256" key="1">
    <source>
        <dbReference type="ARBA" id="ARBA00022723"/>
    </source>
</evidence>
<evidence type="ECO:0000313" key="9">
    <source>
        <dbReference type="Proteomes" id="UP001225378"/>
    </source>
</evidence>
<reference evidence="8 9" key="1">
    <citation type="journal article" date="2024" name="Microbiology">
        <title>Methylomarinum rosea sp. nov., a novel halophilic methanotrophic bacterium from the hypersaline Lake Elton.</title>
        <authorList>
            <person name="Suleimanov R.Z."/>
            <person name="Oshkin I.Y."/>
            <person name="Danilova O.V."/>
            <person name="Suzina N.E."/>
            <person name="Dedysh S.N."/>
        </authorList>
    </citation>
    <scope>NUCLEOTIDE SEQUENCE [LARGE SCALE GENOMIC DNA]</scope>
    <source>
        <strain evidence="8 9">Ch1-1</strain>
    </source>
</reference>
<dbReference type="Pfam" id="PF01258">
    <property type="entry name" value="zf-dskA_traR"/>
    <property type="match status" value="1"/>
</dbReference>
<dbReference type="GO" id="GO:0008270">
    <property type="term" value="F:zinc ion binding"/>
    <property type="evidence" value="ECO:0007669"/>
    <property type="project" value="UniProtKB-KW"/>
</dbReference>
<evidence type="ECO:0000259" key="6">
    <source>
        <dbReference type="Pfam" id="PF01258"/>
    </source>
</evidence>
<evidence type="ECO:0000259" key="7">
    <source>
        <dbReference type="Pfam" id="PF21173"/>
    </source>
</evidence>
<keyword evidence="1" id="KW-0479">Metal-binding</keyword>
<dbReference type="RefSeq" id="WP_349431882.1">
    <property type="nucleotide sequence ID" value="NZ_CP157743.1"/>
</dbReference>
<evidence type="ECO:0000313" key="8">
    <source>
        <dbReference type="EMBL" id="XBS21164.1"/>
    </source>
</evidence>
<feature type="domain" description="DnaK suppressor protein-like N-terminal" evidence="7">
    <location>
        <begin position="12"/>
        <end position="74"/>
    </location>
</feature>
<evidence type="ECO:0000256" key="3">
    <source>
        <dbReference type="ARBA" id="ARBA00022833"/>
    </source>
</evidence>
<dbReference type="Gene3D" id="1.20.120.910">
    <property type="entry name" value="DksA, coiled-coil domain"/>
    <property type="match status" value="1"/>
</dbReference>
<dbReference type="InterPro" id="IPR000962">
    <property type="entry name" value="Znf_DskA_TraR"/>
</dbReference>
<dbReference type="AlphaFoldDB" id="A0AAU7NW36"/>
<name>A0AAU7NW36_9GAMM</name>
<dbReference type="PANTHER" id="PTHR33823:SF4">
    <property type="entry name" value="GENERAL STRESS PROTEIN 16O"/>
    <property type="match status" value="1"/>
</dbReference>
<dbReference type="Proteomes" id="UP001225378">
    <property type="component" value="Chromosome"/>
</dbReference>
<dbReference type="PROSITE" id="PS51128">
    <property type="entry name" value="ZF_DKSA_2"/>
    <property type="match status" value="1"/>
</dbReference>
<dbReference type="SUPFAM" id="SSF109635">
    <property type="entry name" value="DnaK suppressor protein DksA, alpha-hairpin domain"/>
    <property type="match status" value="1"/>
</dbReference>
<dbReference type="KEGG" id="mech:Q9L42_003315"/>
<organism evidence="8 9">
    <name type="scientific">Methylomarinum roseum</name>
    <dbReference type="NCBI Taxonomy" id="3067653"/>
    <lineage>
        <taxon>Bacteria</taxon>
        <taxon>Pseudomonadati</taxon>
        <taxon>Pseudomonadota</taxon>
        <taxon>Gammaproteobacteria</taxon>
        <taxon>Methylococcales</taxon>
        <taxon>Methylococcaceae</taxon>
        <taxon>Methylomarinum</taxon>
    </lineage>
</organism>
<accession>A0AAU7NW36</accession>
<protein>
    <submittedName>
        <fullName evidence="8">TraR/DksA C4-type zinc finger protein</fullName>
    </submittedName>
</protein>
<evidence type="ECO:0000256" key="5">
    <source>
        <dbReference type="SAM" id="Coils"/>
    </source>
</evidence>
<gene>
    <name evidence="8" type="ORF">Q9L42_003315</name>
</gene>
<feature type="zinc finger region" description="dksA C4-type" evidence="4">
    <location>
        <begin position="82"/>
        <end position="106"/>
    </location>
</feature>
<sequence length="113" mass="12703">MAEYNDVRSNLIEMLEDLDERLKKITDDVKHTDKPLDQDFSEQAVETENDQVLDALGNAAREEIAQVKQAISRIDSGTYGICLICGSPIKKARLKAMPYSSRCMHCAQEGDKQ</sequence>
<keyword evidence="3" id="KW-0862">Zinc</keyword>
<keyword evidence="2" id="KW-0863">Zinc-finger</keyword>
<dbReference type="PANTHER" id="PTHR33823">
    <property type="entry name" value="RNA POLYMERASE-BINDING TRANSCRIPTION FACTOR DKSA-RELATED"/>
    <property type="match status" value="1"/>
</dbReference>
<evidence type="ECO:0000256" key="2">
    <source>
        <dbReference type="ARBA" id="ARBA00022771"/>
    </source>
</evidence>
<keyword evidence="9" id="KW-1185">Reference proteome</keyword>
<dbReference type="InterPro" id="IPR048487">
    <property type="entry name" value="DksA-like_N"/>
</dbReference>
<evidence type="ECO:0000256" key="4">
    <source>
        <dbReference type="PROSITE-ProRule" id="PRU00510"/>
    </source>
</evidence>